<dbReference type="VEuPathDB" id="TriTrypDB:LtaPh_3414000"/>
<name>A0A640KRJ0_LEITA</name>
<dbReference type="AlphaFoldDB" id="A0A640KRJ0"/>
<evidence type="ECO:0000313" key="2">
    <source>
        <dbReference type="EMBL" id="GET92213.1"/>
    </source>
</evidence>
<reference evidence="2" key="1">
    <citation type="submission" date="2019-11" db="EMBL/GenBank/DDBJ databases">
        <title>Leishmania tarentolae CDS.</title>
        <authorList>
            <person name="Goto Y."/>
            <person name="Yamagishi J."/>
        </authorList>
    </citation>
    <scope>NUCLEOTIDE SEQUENCE [LARGE SCALE GENOMIC DNA]</scope>
    <source>
        <strain evidence="2">Parrot Tar II</strain>
    </source>
</reference>
<feature type="compositionally biased region" description="Basic and acidic residues" evidence="1">
    <location>
        <begin position="164"/>
        <end position="182"/>
    </location>
</feature>
<feature type="compositionally biased region" description="Low complexity" evidence="1">
    <location>
        <begin position="187"/>
        <end position="198"/>
    </location>
</feature>
<dbReference type="Proteomes" id="UP000419144">
    <property type="component" value="Unassembled WGS sequence"/>
</dbReference>
<proteinExistence type="predicted"/>
<organism evidence="2 3">
    <name type="scientific">Leishmania tarentolae</name>
    <name type="common">Sauroleishmania tarentolae</name>
    <dbReference type="NCBI Taxonomy" id="5689"/>
    <lineage>
        <taxon>Eukaryota</taxon>
        <taxon>Discoba</taxon>
        <taxon>Euglenozoa</taxon>
        <taxon>Kinetoplastea</taxon>
        <taxon>Metakinetoplastina</taxon>
        <taxon>Trypanosomatida</taxon>
        <taxon>Trypanosomatidae</taxon>
        <taxon>Leishmaniinae</taxon>
        <taxon>Leishmania</taxon>
        <taxon>lizard Leishmania</taxon>
    </lineage>
</organism>
<evidence type="ECO:0000256" key="1">
    <source>
        <dbReference type="SAM" id="MobiDB-lite"/>
    </source>
</evidence>
<dbReference type="EMBL" id="BLBS01000054">
    <property type="protein sequence ID" value="GET92213.1"/>
    <property type="molecule type" value="Genomic_DNA"/>
</dbReference>
<comment type="caution">
    <text evidence="2">The sequence shown here is derived from an EMBL/GenBank/DDBJ whole genome shotgun (WGS) entry which is preliminary data.</text>
</comment>
<evidence type="ECO:0000313" key="3">
    <source>
        <dbReference type="Proteomes" id="UP000419144"/>
    </source>
</evidence>
<feature type="region of interest" description="Disordered" evidence="1">
    <location>
        <begin position="164"/>
        <end position="198"/>
    </location>
</feature>
<sequence length="630" mass="67979">MSAANERQTPLGAPPTASPYICLSIQCEGLYRVGAQPHSFASISEQSVYTRAAERMRFVTPPPNLLPSMSGGTIGSDVDPLLPHVCVSETASSPFPSIKRFEAARRAALELEKTQAKSHRWSSAEPAMKLDEGAAAVSALSSELAPSGSLLAQRTYCHDYEDHRRKEHMGATEATPHGDRAEQTVGSSLKGSPQSPSPSLQLIFPSPVLLRAVAQLVLTLQASTSTSAARFTLAQYRGVQLLPWRTSLHKKESLASSTSPLSPEAVVVSILPQVVADCVSSRAQEASGQFRSHLSASVEDKKNATLYVLTPTSVPPAPMVRRGVKREREEAQQGAKEEGTAWSAHSAAIVAGGVLCERLLTTTEASRTQTAPVHYAAVSADTFEGWVPHIEKTDSSLAPTSSTASCVPETFLYQEESAWITEGIFNPLFSLPWAPPSENGSGGPSTAQTTFLKTSSFLFLSFLVHRSWCAHVHLAVTQQMTAHRLLSKIEQHAGSPEMTVTEVHVTRLPPVQEVRRSPQYEWRSALVYRIHDKQAVGRTASSAMSPIEGSEGVCETAAAIGTTTKSLLHTPVLWWLTVLVVNRNAQLQWFTCNTSLAACAGADSAPTLWHNAHEDIREGSGTLDDLLQRL</sequence>
<protein>
    <submittedName>
        <fullName evidence="2">Uncharacterized protein</fullName>
    </submittedName>
</protein>
<accession>A0A640KRJ0</accession>
<gene>
    <name evidence="2" type="ORF">LtaPh_3414000</name>
</gene>
<dbReference type="OrthoDB" id="273756at2759"/>
<keyword evidence="3" id="KW-1185">Reference proteome</keyword>